<reference evidence="3" key="1">
    <citation type="submission" date="2014-01" db="EMBL/GenBank/DDBJ databases">
        <authorList>
            <person name="Brown-Elliot B."/>
            <person name="Wallace R."/>
            <person name="Lenaerts A."/>
            <person name="Ordway D."/>
            <person name="DeGroote M.A."/>
            <person name="Parker T."/>
            <person name="Sizemore C."/>
            <person name="Tallon L.J."/>
            <person name="Sadzewicz L.K."/>
            <person name="Sengamalay N."/>
            <person name="Fraser C.M."/>
            <person name="Hine E."/>
            <person name="Shefchek K.A."/>
            <person name="Das S.P."/>
            <person name="Tettelin H."/>
        </authorList>
    </citation>
    <scope>NUCLEOTIDE SEQUENCE [LARGE SCALE GENOMIC DNA]</scope>
    <source>
        <strain evidence="3">4042</strain>
    </source>
</reference>
<name>X8ECB4_MYCXE</name>
<comment type="caution">
    <text evidence="3">The sequence shown here is derived from an EMBL/GenBank/DDBJ whole genome shotgun (WGS) entry which is preliminary data.</text>
</comment>
<feature type="compositionally biased region" description="Polar residues" evidence="1">
    <location>
        <begin position="172"/>
        <end position="183"/>
    </location>
</feature>
<organism evidence="3">
    <name type="scientific">Mycobacterium xenopi 4042</name>
    <dbReference type="NCBI Taxonomy" id="1299334"/>
    <lineage>
        <taxon>Bacteria</taxon>
        <taxon>Bacillati</taxon>
        <taxon>Actinomycetota</taxon>
        <taxon>Actinomycetes</taxon>
        <taxon>Mycobacteriales</taxon>
        <taxon>Mycobacteriaceae</taxon>
        <taxon>Mycobacterium</taxon>
    </lineage>
</organism>
<keyword evidence="2" id="KW-0812">Transmembrane</keyword>
<feature type="region of interest" description="Disordered" evidence="1">
    <location>
        <begin position="93"/>
        <end position="194"/>
    </location>
</feature>
<proteinExistence type="predicted"/>
<dbReference type="AlphaFoldDB" id="X8ECB4"/>
<feature type="compositionally biased region" description="Basic residues" evidence="1">
    <location>
        <begin position="99"/>
        <end position="116"/>
    </location>
</feature>
<feature type="transmembrane region" description="Helical" evidence="2">
    <location>
        <begin position="73"/>
        <end position="91"/>
    </location>
</feature>
<feature type="compositionally biased region" description="Acidic residues" evidence="1">
    <location>
        <begin position="120"/>
        <end position="151"/>
    </location>
</feature>
<evidence type="ECO:0000256" key="1">
    <source>
        <dbReference type="SAM" id="MobiDB-lite"/>
    </source>
</evidence>
<gene>
    <name evidence="3" type="ORF">I553_2851</name>
</gene>
<protein>
    <submittedName>
        <fullName evidence="3">Uncharacterized protein</fullName>
    </submittedName>
</protein>
<evidence type="ECO:0000256" key="2">
    <source>
        <dbReference type="SAM" id="Phobius"/>
    </source>
</evidence>
<evidence type="ECO:0000313" key="3">
    <source>
        <dbReference type="EMBL" id="EUA78562.1"/>
    </source>
</evidence>
<keyword evidence="2" id="KW-0472">Membrane</keyword>
<sequence>MWWADRAGRASGGVYAVADPQARIRHPAAGAVVARLVDRGAGAGRGACRRRGDQRNLVEPGHRRAVVVRDLRAAAAIALLGIFSFYLSFVAELPPPPPKPRKAKQPRRRLRRKKRRIADTEAEGAEPGEAEAAPEEPEAEAAEAETAEAAEEPGPPADKPSPRRRNCPAPRTPSQPGTASRIAQSPPDRQVVAAAASALRGGVAVEDK</sequence>
<dbReference type="EMBL" id="JAOB01000004">
    <property type="protein sequence ID" value="EUA78562.1"/>
    <property type="molecule type" value="Genomic_DNA"/>
</dbReference>
<accession>X8ECB4</accession>
<keyword evidence="2" id="KW-1133">Transmembrane helix</keyword>